<dbReference type="InterPro" id="IPR012312">
    <property type="entry name" value="Hemerythrin-like"/>
</dbReference>
<accession>A0A8I1GFT0</accession>
<reference evidence="2 3" key="1">
    <citation type="submission" date="2020-12" db="EMBL/GenBank/DDBJ databases">
        <title>Revised draft genomes of Rhodomicrobium vannielii ATCC 17100 and Rhodomicrobium udaipurense JA643.</title>
        <authorList>
            <person name="Conners E.M."/>
            <person name="Davenport E.J."/>
            <person name="Bose A."/>
        </authorList>
    </citation>
    <scope>NUCLEOTIDE SEQUENCE [LARGE SCALE GENOMIC DNA]</scope>
    <source>
        <strain evidence="2 3">JA643</strain>
    </source>
</reference>
<name>A0A8I1GFT0_9HYPH</name>
<dbReference type="EMBL" id="JAEMUK010000010">
    <property type="protein sequence ID" value="MBJ7542976.1"/>
    <property type="molecule type" value="Genomic_DNA"/>
</dbReference>
<sequence>MHDPGSSEHNNRIPKPLGEAFLSLLERDQRRMLRICTRLESIADGLPGSGKLRRTAREIAFLDRAFDRHMFIHEKFLFPLVRSLCDSRESVEPMLCQLEAEHATDQGLILEITAAYAGAIGSTPRAVGVPLCTLGYLLRAFFENFRRHAAWEKMLLHPVVKDQFISETPKHQHDAVLRYSIGAGRSGRWFPAVVG</sequence>
<keyword evidence="3" id="KW-1185">Reference proteome</keyword>
<comment type="caution">
    <text evidence="2">The sequence shown here is derived from an EMBL/GenBank/DDBJ whole genome shotgun (WGS) entry which is preliminary data.</text>
</comment>
<dbReference type="Pfam" id="PF01814">
    <property type="entry name" value="Hemerythrin"/>
    <property type="match status" value="1"/>
</dbReference>
<evidence type="ECO:0000313" key="3">
    <source>
        <dbReference type="Proteomes" id="UP000623250"/>
    </source>
</evidence>
<evidence type="ECO:0000259" key="1">
    <source>
        <dbReference type="Pfam" id="PF01814"/>
    </source>
</evidence>
<evidence type="ECO:0000313" key="2">
    <source>
        <dbReference type="EMBL" id="MBJ7542976.1"/>
    </source>
</evidence>
<proteinExistence type="predicted"/>
<feature type="domain" description="Hemerythrin-like" evidence="1">
    <location>
        <begin position="22"/>
        <end position="159"/>
    </location>
</feature>
<dbReference type="Gene3D" id="1.20.120.520">
    <property type="entry name" value="nmb1532 protein domain like"/>
    <property type="match status" value="1"/>
</dbReference>
<protein>
    <submittedName>
        <fullName evidence="2">Hemerythrin domain-containing protein</fullName>
    </submittedName>
</protein>
<gene>
    <name evidence="2" type="ORF">JDN41_05335</name>
</gene>
<organism evidence="2 3">
    <name type="scientific">Rhodomicrobium udaipurense</name>
    <dbReference type="NCBI Taxonomy" id="1202716"/>
    <lineage>
        <taxon>Bacteria</taxon>
        <taxon>Pseudomonadati</taxon>
        <taxon>Pseudomonadota</taxon>
        <taxon>Alphaproteobacteria</taxon>
        <taxon>Hyphomicrobiales</taxon>
        <taxon>Hyphomicrobiaceae</taxon>
        <taxon>Rhodomicrobium</taxon>
    </lineage>
</organism>
<dbReference type="RefSeq" id="WP_155955184.1">
    <property type="nucleotide sequence ID" value="NZ_JAEMUK010000010.1"/>
</dbReference>
<dbReference type="AlphaFoldDB" id="A0A8I1GFT0"/>
<dbReference type="Proteomes" id="UP000623250">
    <property type="component" value="Unassembled WGS sequence"/>
</dbReference>